<comment type="subcellular location">
    <subcellularLocation>
        <location evidence="1 10">Cytoplasm</location>
    </subcellularLocation>
</comment>
<keyword evidence="14" id="KW-1185">Reference proteome</keyword>
<keyword evidence="4 10" id="KW-0698">rRNA processing</keyword>
<dbReference type="GO" id="GO:0070475">
    <property type="term" value="P:rRNA base methylation"/>
    <property type="evidence" value="ECO:0007669"/>
    <property type="project" value="TreeGrafter"/>
</dbReference>
<dbReference type="CDD" id="cd18084">
    <property type="entry name" value="RsmE-like"/>
    <property type="match status" value="1"/>
</dbReference>
<evidence type="ECO:0000256" key="9">
    <source>
        <dbReference type="ARBA" id="ARBA00047944"/>
    </source>
</evidence>
<dbReference type="PANTHER" id="PTHR30027">
    <property type="entry name" value="RIBOSOMAL RNA SMALL SUBUNIT METHYLTRANSFERASE E"/>
    <property type="match status" value="1"/>
</dbReference>
<evidence type="ECO:0000313" key="14">
    <source>
        <dbReference type="Proteomes" id="UP000622317"/>
    </source>
</evidence>
<feature type="domain" description="Ribosomal RNA small subunit methyltransferase E PUA-like" evidence="12">
    <location>
        <begin position="23"/>
        <end position="67"/>
    </location>
</feature>
<keyword evidence="5 10" id="KW-0489">Methyltransferase</keyword>
<evidence type="ECO:0000256" key="8">
    <source>
        <dbReference type="ARBA" id="ARBA00025699"/>
    </source>
</evidence>
<evidence type="ECO:0000256" key="1">
    <source>
        <dbReference type="ARBA" id="ARBA00004496"/>
    </source>
</evidence>
<dbReference type="EMBL" id="JACYFG010000061">
    <property type="protein sequence ID" value="MBD5782595.1"/>
    <property type="molecule type" value="Genomic_DNA"/>
</dbReference>
<dbReference type="RefSeq" id="WP_191619666.1">
    <property type="nucleotide sequence ID" value="NZ_JACYFG010000061.1"/>
</dbReference>
<dbReference type="EC" id="2.1.1.193" evidence="10"/>
<dbReference type="Proteomes" id="UP000622317">
    <property type="component" value="Unassembled WGS sequence"/>
</dbReference>
<evidence type="ECO:0000256" key="3">
    <source>
        <dbReference type="ARBA" id="ARBA00022490"/>
    </source>
</evidence>
<dbReference type="InterPro" id="IPR046886">
    <property type="entry name" value="RsmE_MTase_dom"/>
</dbReference>
<comment type="similarity">
    <text evidence="2 10">Belongs to the RNA methyltransferase RsmE family.</text>
</comment>
<dbReference type="SUPFAM" id="SSF88697">
    <property type="entry name" value="PUA domain-like"/>
    <property type="match status" value="1"/>
</dbReference>
<keyword evidence="3 10" id="KW-0963">Cytoplasm</keyword>
<keyword evidence="7 10" id="KW-0949">S-adenosyl-L-methionine</keyword>
<evidence type="ECO:0000256" key="2">
    <source>
        <dbReference type="ARBA" id="ARBA00005528"/>
    </source>
</evidence>
<dbReference type="PIRSF" id="PIRSF015601">
    <property type="entry name" value="MTase_slr0722"/>
    <property type="match status" value="1"/>
</dbReference>
<evidence type="ECO:0000313" key="13">
    <source>
        <dbReference type="EMBL" id="MBD5782595.1"/>
    </source>
</evidence>
<dbReference type="InterPro" id="IPR029026">
    <property type="entry name" value="tRNA_m1G_MTases_N"/>
</dbReference>
<dbReference type="PANTHER" id="PTHR30027:SF3">
    <property type="entry name" value="16S RRNA (URACIL(1498)-N(3))-METHYLTRANSFERASE"/>
    <property type="match status" value="1"/>
</dbReference>
<dbReference type="AlphaFoldDB" id="A0A927IKG6"/>
<reference evidence="13" key="1">
    <citation type="submission" date="2020-09" db="EMBL/GenBank/DDBJ databases">
        <title>Pelagicoccus enzymogenes sp. nov. with an EPS production, isolated from marine sediment.</title>
        <authorList>
            <person name="Feng X."/>
        </authorList>
    </citation>
    <scope>NUCLEOTIDE SEQUENCE</scope>
    <source>
        <strain evidence="13">NFK12</strain>
    </source>
</reference>
<dbReference type="SUPFAM" id="SSF75217">
    <property type="entry name" value="alpha/beta knot"/>
    <property type="match status" value="1"/>
</dbReference>
<evidence type="ECO:0000256" key="10">
    <source>
        <dbReference type="PIRNR" id="PIRNR015601"/>
    </source>
</evidence>
<dbReference type="Gene3D" id="3.40.1280.10">
    <property type="match status" value="1"/>
</dbReference>
<dbReference type="Pfam" id="PF04452">
    <property type="entry name" value="Methyltrans_RNA"/>
    <property type="match status" value="1"/>
</dbReference>
<comment type="function">
    <text evidence="8 10">Specifically methylates the N3 position of the uracil ring of uridine 1498 (m3U1498) in 16S rRNA. Acts on the fully assembled 30S ribosomal subunit.</text>
</comment>
<dbReference type="InterPro" id="IPR015947">
    <property type="entry name" value="PUA-like_sf"/>
</dbReference>
<comment type="caution">
    <text evidence="13">The sequence shown here is derived from an EMBL/GenBank/DDBJ whole genome shotgun (WGS) entry which is preliminary data.</text>
</comment>
<dbReference type="InterPro" id="IPR006700">
    <property type="entry name" value="RsmE"/>
</dbReference>
<dbReference type="Pfam" id="PF20260">
    <property type="entry name" value="PUA_4"/>
    <property type="match status" value="1"/>
</dbReference>
<sequence length="249" mass="27429">MPDFRSYHEHAPKNVGDQVLLGPEESNHLVAANRARVGDSVSLFNGLGCECEARLLDANKRKALLEITEISFAPPTPYRIALAQALPKGKLMESIIRKASEIGAQQIFPVASKRCEAKVDAKKQDTKNAKWSTAALEGAKQSGNPYLVQIEDLTDFQSFMELSRAFELKLIASLEPHALPLKQHLASRKEKLPSSAICLIGPEGDFTPEEYEEAAQNGFLPTRLGPYVMRSETAAVHALSILQHELTNR</sequence>
<dbReference type="InterPro" id="IPR029028">
    <property type="entry name" value="Alpha/beta_knot_MTases"/>
</dbReference>
<feature type="domain" description="Ribosomal RNA small subunit methyltransferase E methyltransferase" evidence="11">
    <location>
        <begin position="75"/>
        <end position="243"/>
    </location>
</feature>
<dbReference type="InterPro" id="IPR046887">
    <property type="entry name" value="RsmE_PUA-like"/>
</dbReference>
<evidence type="ECO:0000259" key="12">
    <source>
        <dbReference type="Pfam" id="PF20260"/>
    </source>
</evidence>
<keyword evidence="6 10" id="KW-0808">Transferase</keyword>
<evidence type="ECO:0000256" key="5">
    <source>
        <dbReference type="ARBA" id="ARBA00022603"/>
    </source>
</evidence>
<dbReference type="GO" id="GO:0070042">
    <property type="term" value="F:rRNA (uridine-N3-)-methyltransferase activity"/>
    <property type="evidence" value="ECO:0007669"/>
    <property type="project" value="TreeGrafter"/>
</dbReference>
<name>A0A927IKG6_9BACT</name>
<gene>
    <name evidence="13" type="ORF">IEN85_24070</name>
</gene>
<evidence type="ECO:0000256" key="4">
    <source>
        <dbReference type="ARBA" id="ARBA00022552"/>
    </source>
</evidence>
<organism evidence="13 14">
    <name type="scientific">Pelagicoccus enzymogenes</name>
    <dbReference type="NCBI Taxonomy" id="2773457"/>
    <lineage>
        <taxon>Bacteria</taxon>
        <taxon>Pseudomonadati</taxon>
        <taxon>Verrucomicrobiota</taxon>
        <taxon>Opitutia</taxon>
        <taxon>Puniceicoccales</taxon>
        <taxon>Pelagicoccaceae</taxon>
        <taxon>Pelagicoccus</taxon>
    </lineage>
</organism>
<dbReference type="NCBIfam" id="TIGR00046">
    <property type="entry name" value="RsmE family RNA methyltransferase"/>
    <property type="match status" value="1"/>
</dbReference>
<evidence type="ECO:0000256" key="7">
    <source>
        <dbReference type="ARBA" id="ARBA00022691"/>
    </source>
</evidence>
<accession>A0A927IKG6</accession>
<evidence type="ECO:0000259" key="11">
    <source>
        <dbReference type="Pfam" id="PF04452"/>
    </source>
</evidence>
<proteinExistence type="inferred from homology"/>
<comment type="catalytic activity">
    <reaction evidence="9 10">
        <text>uridine(1498) in 16S rRNA + S-adenosyl-L-methionine = N(3)-methyluridine(1498) in 16S rRNA + S-adenosyl-L-homocysteine + H(+)</text>
        <dbReference type="Rhea" id="RHEA:42920"/>
        <dbReference type="Rhea" id="RHEA-COMP:10283"/>
        <dbReference type="Rhea" id="RHEA-COMP:10284"/>
        <dbReference type="ChEBI" id="CHEBI:15378"/>
        <dbReference type="ChEBI" id="CHEBI:57856"/>
        <dbReference type="ChEBI" id="CHEBI:59789"/>
        <dbReference type="ChEBI" id="CHEBI:65315"/>
        <dbReference type="ChEBI" id="CHEBI:74502"/>
        <dbReference type="EC" id="2.1.1.193"/>
    </reaction>
</comment>
<evidence type="ECO:0000256" key="6">
    <source>
        <dbReference type="ARBA" id="ARBA00022679"/>
    </source>
</evidence>
<dbReference type="GO" id="GO:0005737">
    <property type="term" value="C:cytoplasm"/>
    <property type="evidence" value="ECO:0007669"/>
    <property type="project" value="UniProtKB-SubCell"/>
</dbReference>
<protein>
    <recommendedName>
        <fullName evidence="10">Ribosomal RNA small subunit methyltransferase E</fullName>
        <ecNumber evidence="10">2.1.1.193</ecNumber>
    </recommendedName>
</protein>